<evidence type="ECO:0000313" key="3">
    <source>
        <dbReference type="Proteomes" id="UP001610810"/>
    </source>
</evidence>
<dbReference type="Pfam" id="PF00106">
    <property type="entry name" value="adh_short"/>
    <property type="match status" value="1"/>
</dbReference>
<dbReference type="SUPFAM" id="SSF51735">
    <property type="entry name" value="NAD(P)-binding Rossmann-fold domains"/>
    <property type="match status" value="1"/>
</dbReference>
<reference evidence="2 3" key="1">
    <citation type="submission" date="2024-10" db="EMBL/GenBank/DDBJ databases">
        <authorList>
            <person name="Wannawong T."/>
            <person name="Kuncharoen N."/>
            <person name="Mhuantong W."/>
        </authorList>
    </citation>
    <scope>NUCLEOTIDE SEQUENCE [LARGE SCALE GENOMIC DNA]</scope>
    <source>
        <strain evidence="2 3">CALK1-4</strain>
    </source>
</reference>
<evidence type="ECO:0000313" key="2">
    <source>
        <dbReference type="EMBL" id="MFI0572595.1"/>
    </source>
</evidence>
<comment type="caution">
    <text evidence="2">The sequence shown here is derived from an EMBL/GenBank/DDBJ whole genome shotgun (WGS) entry which is preliminary data.</text>
</comment>
<accession>A0ABW7RXA8</accession>
<proteinExistence type="predicted"/>
<organism evidence="2 3">
    <name type="scientific">Streptomyces tendae</name>
    <dbReference type="NCBI Taxonomy" id="1932"/>
    <lineage>
        <taxon>Bacteria</taxon>
        <taxon>Bacillati</taxon>
        <taxon>Actinomycetota</taxon>
        <taxon>Actinomycetes</taxon>
        <taxon>Kitasatosporales</taxon>
        <taxon>Streptomycetaceae</taxon>
        <taxon>Streptomyces</taxon>
    </lineage>
</organism>
<dbReference type="Proteomes" id="UP001610810">
    <property type="component" value="Unassembled WGS sequence"/>
</dbReference>
<gene>
    <name evidence="2" type="ORF">ACH3YB_13240</name>
</gene>
<evidence type="ECO:0000256" key="1">
    <source>
        <dbReference type="SAM" id="MobiDB-lite"/>
    </source>
</evidence>
<keyword evidence="3" id="KW-1185">Reference proteome</keyword>
<dbReference type="Gene3D" id="3.40.50.720">
    <property type="entry name" value="NAD(P)-binding Rossmann-like Domain"/>
    <property type="match status" value="1"/>
</dbReference>
<dbReference type="RefSeq" id="WP_398351360.1">
    <property type="nucleotide sequence ID" value="NZ_JBIQWK010000003.1"/>
</dbReference>
<name>A0ABW7RXA8_STRTE</name>
<dbReference type="EMBL" id="JBIQWK010000003">
    <property type="protein sequence ID" value="MFI0572595.1"/>
    <property type="molecule type" value="Genomic_DNA"/>
</dbReference>
<protein>
    <submittedName>
        <fullName evidence="2">SDR family NAD(P)-dependent oxidoreductase</fullName>
    </submittedName>
</protein>
<feature type="region of interest" description="Disordered" evidence="1">
    <location>
        <begin position="89"/>
        <end position="139"/>
    </location>
</feature>
<sequence>MDGSGPLAPVTGAASGNGCALAALFAEHGHDLVVNAEDQRLEHAAQRLPETGVAVPAVHADPRTAEGVDQLVVTPTGLAVDVAALNAGMGQGGSLVDTEHGDARSGRSPTPSPEGPLVGGSLPVERCPGTGSPHRRDPL</sequence>
<dbReference type="InterPro" id="IPR002347">
    <property type="entry name" value="SDR_fam"/>
</dbReference>
<dbReference type="InterPro" id="IPR036291">
    <property type="entry name" value="NAD(P)-bd_dom_sf"/>
</dbReference>